<organism evidence="1 2">
    <name type="scientific">Sipha flava</name>
    <name type="common">yellow sugarcane aphid</name>
    <dbReference type="NCBI Taxonomy" id="143950"/>
    <lineage>
        <taxon>Eukaryota</taxon>
        <taxon>Metazoa</taxon>
        <taxon>Ecdysozoa</taxon>
        <taxon>Arthropoda</taxon>
        <taxon>Hexapoda</taxon>
        <taxon>Insecta</taxon>
        <taxon>Pterygota</taxon>
        <taxon>Neoptera</taxon>
        <taxon>Paraneoptera</taxon>
        <taxon>Hemiptera</taxon>
        <taxon>Sternorrhyncha</taxon>
        <taxon>Aphidomorpha</taxon>
        <taxon>Aphidoidea</taxon>
        <taxon>Aphididae</taxon>
        <taxon>Sipha</taxon>
    </lineage>
</organism>
<evidence type="ECO:0000313" key="1">
    <source>
        <dbReference type="Proteomes" id="UP000694846"/>
    </source>
</evidence>
<dbReference type="OrthoDB" id="6621115at2759"/>
<proteinExistence type="predicted"/>
<dbReference type="RefSeq" id="XP_025408748.1">
    <property type="nucleotide sequence ID" value="XM_025552963.1"/>
</dbReference>
<name>A0A8B8FDB5_9HEMI</name>
<evidence type="ECO:0000313" key="2">
    <source>
        <dbReference type="RefSeq" id="XP_025408748.1"/>
    </source>
</evidence>
<sequence length="149" mass="17384">MHSYKITLNLKVLKKSKAGSKSQKNFCFTYEINIGEFSKVVCREGFASFHGIDMKRVRHLGLLNTEAKSPFDNRGKHLNRANAKSNEVIQNIDDHINILPFKISRYGRKGERMRYLPAYLNIVKMCISFLEKYYPADFSLIYKERSLQI</sequence>
<protein>
    <submittedName>
        <fullName evidence="2">Uncharacterized protein LOC112682383</fullName>
    </submittedName>
</protein>
<accession>A0A8B8FDB5</accession>
<dbReference type="AlphaFoldDB" id="A0A8B8FDB5"/>
<dbReference type="GeneID" id="112682383"/>
<dbReference type="Proteomes" id="UP000694846">
    <property type="component" value="Unplaced"/>
</dbReference>
<reference evidence="2" key="1">
    <citation type="submission" date="2025-08" db="UniProtKB">
        <authorList>
            <consortium name="RefSeq"/>
        </authorList>
    </citation>
    <scope>IDENTIFICATION</scope>
    <source>
        <tissue evidence="2">Whole body</tissue>
    </source>
</reference>
<gene>
    <name evidence="2" type="primary">LOC112682383</name>
</gene>
<keyword evidence="1" id="KW-1185">Reference proteome</keyword>